<dbReference type="InterPro" id="IPR013087">
    <property type="entry name" value="Znf_C2H2_type"/>
</dbReference>
<comment type="caution">
    <text evidence="12">The sequence shown here is derived from an EMBL/GenBank/DDBJ whole genome shotgun (WGS) entry which is preliminary data.</text>
</comment>
<feature type="region of interest" description="Disordered" evidence="10">
    <location>
        <begin position="305"/>
        <end position="336"/>
    </location>
</feature>
<dbReference type="PROSITE" id="PS50157">
    <property type="entry name" value="ZINC_FINGER_C2H2_2"/>
    <property type="match status" value="2"/>
</dbReference>
<evidence type="ECO:0000256" key="6">
    <source>
        <dbReference type="ARBA" id="ARBA00023163"/>
    </source>
</evidence>
<dbReference type="AlphaFoldDB" id="A0A8I2YTC6"/>
<dbReference type="EMBL" id="JAGFBS010000008">
    <property type="protein sequence ID" value="KAG6377760.1"/>
    <property type="molecule type" value="Genomic_DNA"/>
</dbReference>
<evidence type="ECO:0000313" key="12">
    <source>
        <dbReference type="EMBL" id="KAG6377760.1"/>
    </source>
</evidence>
<keyword evidence="4" id="KW-0862">Zinc</keyword>
<keyword evidence="6" id="KW-0804">Transcription</keyword>
<dbReference type="GO" id="GO:0008270">
    <property type="term" value="F:zinc ion binding"/>
    <property type="evidence" value="ECO:0007669"/>
    <property type="project" value="UniProtKB-KW"/>
</dbReference>
<sequence length="774" mass="84511">MGLATKELSRSLTAKEQDNIAHLERLKYFLATAPSRWSSPGSSRSPDDSLEDPGSVSHSSSHPSMNRFLLPSSEYVSCVLWSGIYHITGTDIVRALVFRFEAFGRPVRNMKKFEEGVFSDLRNLKPGVDATLEEPKSPFLDLLFKYQCIRTQKKQKVFYWYSVPHDRLFLDALERDLKREKMGLEPTTVVVGEPALSFTYEPQRSLYEQFGKMLGGREAEGDSSSHLARDVAVSQHLDDGSNYLSTAIPAGSQHNTIRIEGTGSSQLSSTVQRSNLPFMPFTLFEGSPTYKQRRKKPANKFHPAHLSGINRSSPEGGHHSRNEPTHVGSGYGAGDRTSSAADMFIAQARGDVKIMPGTPPSDMHPPHLAPALSNVPIDGGVYPPYEHAADDSAQGLSHTAYICPNPDSASLPSYSHGSNSSGSCSPITSKAFVCPLFCCGRLFKRMEHLKRHVRTHTMERPYQCDRCMKRFSRSDNLNQHLRIHFRTDGDDTSSGDFAASDLDTDSQGLDEGDFSFSSGMPNMEICEVEVAGHLQEIQGDEEGLVAAAPGAMTSNWSTAASNPALNPYYSHNVPAPVDIPSPDSDLPHLSFLPSVDASNMTWANLSHIPSTPDSVSQHCREPMMSSLSAPPCRPEFDHASLHRSVMTRGITGPVRRHRSMTPSVLRGFDRGHSPPSRGYHPYPHVSATQSRASSSGTSSPSSLACSPDMPALSPISIGDNSINAQPHCVPGAPQVPVGYDGVSSGRIPYYDSPLQTSPTYPTNYFGSNPLFTNA</sequence>
<comment type="subcellular location">
    <subcellularLocation>
        <location evidence="1">Nucleus</location>
    </subcellularLocation>
</comment>
<feature type="region of interest" description="Disordered" evidence="10">
    <location>
        <begin position="664"/>
        <end position="706"/>
    </location>
</feature>
<protein>
    <submittedName>
        <fullName evidence="12">STE like transcription factor-domain-containing protein</fullName>
    </submittedName>
</protein>
<evidence type="ECO:0000256" key="10">
    <source>
        <dbReference type="SAM" id="MobiDB-lite"/>
    </source>
</evidence>
<evidence type="ECO:0000256" key="9">
    <source>
        <dbReference type="PROSITE-ProRule" id="PRU00042"/>
    </source>
</evidence>
<evidence type="ECO:0000256" key="7">
    <source>
        <dbReference type="ARBA" id="ARBA00023242"/>
    </source>
</evidence>
<dbReference type="Proteomes" id="UP000683000">
    <property type="component" value="Unassembled WGS sequence"/>
</dbReference>
<name>A0A8I2YTC6_9AGAM</name>
<proteinExistence type="inferred from homology"/>
<dbReference type="FunFam" id="3.30.160.60:FF:002343">
    <property type="entry name" value="Zinc finger protein 33A"/>
    <property type="match status" value="1"/>
</dbReference>
<dbReference type="SMART" id="SM00355">
    <property type="entry name" value="ZnF_C2H2"/>
    <property type="match status" value="2"/>
</dbReference>
<dbReference type="GO" id="GO:1990527">
    <property type="term" value="C:Tec1p-Ste12p-Dig1p complex"/>
    <property type="evidence" value="ECO:0007669"/>
    <property type="project" value="TreeGrafter"/>
</dbReference>
<dbReference type="InterPro" id="IPR003120">
    <property type="entry name" value="Ste12"/>
</dbReference>
<gene>
    <name evidence="12" type="ORF">JVT61DRAFT_14533</name>
</gene>
<organism evidence="12 13">
    <name type="scientific">Boletus reticuloceps</name>
    <dbReference type="NCBI Taxonomy" id="495285"/>
    <lineage>
        <taxon>Eukaryota</taxon>
        <taxon>Fungi</taxon>
        <taxon>Dikarya</taxon>
        <taxon>Basidiomycota</taxon>
        <taxon>Agaricomycotina</taxon>
        <taxon>Agaricomycetes</taxon>
        <taxon>Agaricomycetidae</taxon>
        <taxon>Boletales</taxon>
        <taxon>Boletineae</taxon>
        <taxon>Boletaceae</taxon>
        <taxon>Boletoideae</taxon>
        <taxon>Boletus</taxon>
    </lineage>
</organism>
<feature type="domain" description="C2H2-type" evidence="11">
    <location>
        <begin position="432"/>
        <end position="461"/>
    </location>
</feature>
<accession>A0A8I2YTC6</accession>
<dbReference type="PROSITE" id="PS00028">
    <property type="entry name" value="ZINC_FINGER_C2H2_1"/>
    <property type="match status" value="2"/>
</dbReference>
<dbReference type="GO" id="GO:0003700">
    <property type="term" value="F:DNA-binding transcription factor activity"/>
    <property type="evidence" value="ECO:0007669"/>
    <property type="project" value="InterPro"/>
</dbReference>
<evidence type="ECO:0000256" key="5">
    <source>
        <dbReference type="ARBA" id="ARBA00023015"/>
    </source>
</evidence>
<feature type="region of interest" description="Disordered" evidence="10">
    <location>
        <begin position="34"/>
        <end position="63"/>
    </location>
</feature>
<feature type="compositionally biased region" description="Low complexity" evidence="10">
    <location>
        <begin position="686"/>
        <end position="706"/>
    </location>
</feature>
<dbReference type="SMART" id="SM00424">
    <property type="entry name" value="STE"/>
    <property type="match status" value="1"/>
</dbReference>
<dbReference type="Gene3D" id="3.30.160.60">
    <property type="entry name" value="Classic Zinc Finger"/>
    <property type="match status" value="2"/>
</dbReference>
<evidence type="ECO:0000256" key="4">
    <source>
        <dbReference type="ARBA" id="ARBA00022833"/>
    </source>
</evidence>
<dbReference type="PANTHER" id="PTHR47427:SF1">
    <property type="entry name" value="PROTEIN STE12"/>
    <property type="match status" value="1"/>
</dbReference>
<dbReference type="Pfam" id="PF00096">
    <property type="entry name" value="zf-C2H2"/>
    <property type="match status" value="1"/>
</dbReference>
<keyword evidence="7" id="KW-0539">Nucleus</keyword>
<feature type="domain" description="C2H2-type" evidence="11">
    <location>
        <begin position="462"/>
        <end position="484"/>
    </location>
</feature>
<reference evidence="12" key="1">
    <citation type="submission" date="2021-03" db="EMBL/GenBank/DDBJ databases">
        <title>Evolutionary innovations through gain and loss of genes in the ectomycorrhizal Boletales.</title>
        <authorList>
            <person name="Wu G."/>
            <person name="Miyauchi S."/>
            <person name="Morin E."/>
            <person name="Yang Z.-L."/>
            <person name="Xu J."/>
            <person name="Martin F.M."/>
        </authorList>
    </citation>
    <scope>NUCLEOTIDE SEQUENCE</scope>
    <source>
        <strain evidence="12">BR01</strain>
    </source>
</reference>
<keyword evidence="13" id="KW-1185">Reference proteome</keyword>
<dbReference type="Pfam" id="PF02200">
    <property type="entry name" value="STE"/>
    <property type="match status" value="1"/>
</dbReference>
<dbReference type="OrthoDB" id="1095242at2759"/>
<evidence type="ECO:0000259" key="11">
    <source>
        <dbReference type="PROSITE" id="PS50157"/>
    </source>
</evidence>
<keyword evidence="3 9" id="KW-0863">Zinc-finger</keyword>
<keyword evidence="5" id="KW-0805">Transcription regulation</keyword>
<dbReference type="InterPro" id="IPR036236">
    <property type="entry name" value="Znf_C2H2_sf"/>
</dbReference>
<evidence type="ECO:0000256" key="8">
    <source>
        <dbReference type="ARBA" id="ARBA00024345"/>
    </source>
</evidence>
<dbReference type="GO" id="GO:1990526">
    <property type="term" value="C:Ste12p-Dig1p-Dig2p complex"/>
    <property type="evidence" value="ECO:0007669"/>
    <property type="project" value="TreeGrafter"/>
</dbReference>
<feature type="compositionally biased region" description="Low complexity" evidence="10">
    <location>
        <begin position="34"/>
        <end position="44"/>
    </location>
</feature>
<dbReference type="GO" id="GO:0005634">
    <property type="term" value="C:nucleus"/>
    <property type="evidence" value="ECO:0007669"/>
    <property type="project" value="UniProtKB-SubCell"/>
</dbReference>
<evidence type="ECO:0000313" key="13">
    <source>
        <dbReference type="Proteomes" id="UP000683000"/>
    </source>
</evidence>
<comment type="similarity">
    <text evidence="8">Belongs to the STE12 transcription factor family.</text>
</comment>
<evidence type="ECO:0000256" key="3">
    <source>
        <dbReference type="ARBA" id="ARBA00022771"/>
    </source>
</evidence>
<dbReference type="InterPro" id="IPR052127">
    <property type="entry name" value="STE12_transcription_factor"/>
</dbReference>
<evidence type="ECO:0000256" key="1">
    <source>
        <dbReference type="ARBA" id="ARBA00004123"/>
    </source>
</evidence>
<evidence type="ECO:0000256" key="2">
    <source>
        <dbReference type="ARBA" id="ARBA00022723"/>
    </source>
</evidence>
<dbReference type="SUPFAM" id="SSF57667">
    <property type="entry name" value="beta-beta-alpha zinc fingers"/>
    <property type="match status" value="1"/>
</dbReference>
<keyword evidence="2" id="KW-0479">Metal-binding</keyword>
<dbReference type="PANTHER" id="PTHR47427">
    <property type="entry name" value="PROTEIN STE12"/>
    <property type="match status" value="1"/>
</dbReference>